<dbReference type="CDD" id="cd00087">
    <property type="entry name" value="FReD"/>
    <property type="match status" value="1"/>
</dbReference>
<dbReference type="PROSITE" id="PS51406">
    <property type="entry name" value="FIBRINOGEN_C_2"/>
    <property type="match status" value="1"/>
</dbReference>
<protein>
    <submittedName>
        <fullName evidence="4">Angiopoietin-related protein 7-like</fullName>
    </submittedName>
</protein>
<evidence type="ECO:0000256" key="1">
    <source>
        <dbReference type="SAM" id="Coils"/>
    </source>
</evidence>
<organism evidence="3 4">
    <name type="scientific">Drosophila albomicans</name>
    <name type="common">Fruit fly</name>
    <dbReference type="NCBI Taxonomy" id="7291"/>
    <lineage>
        <taxon>Eukaryota</taxon>
        <taxon>Metazoa</taxon>
        <taxon>Ecdysozoa</taxon>
        <taxon>Arthropoda</taxon>
        <taxon>Hexapoda</taxon>
        <taxon>Insecta</taxon>
        <taxon>Pterygota</taxon>
        <taxon>Neoptera</taxon>
        <taxon>Endopterygota</taxon>
        <taxon>Diptera</taxon>
        <taxon>Brachycera</taxon>
        <taxon>Muscomorpha</taxon>
        <taxon>Ephydroidea</taxon>
        <taxon>Drosophilidae</taxon>
        <taxon>Drosophila</taxon>
    </lineage>
</organism>
<keyword evidence="3" id="KW-1185">Reference proteome</keyword>
<dbReference type="GeneID" id="117568361"/>
<dbReference type="GO" id="GO:0005615">
    <property type="term" value="C:extracellular space"/>
    <property type="evidence" value="ECO:0007669"/>
    <property type="project" value="TreeGrafter"/>
</dbReference>
<dbReference type="Proteomes" id="UP000515160">
    <property type="component" value="Chromosome 3"/>
</dbReference>
<dbReference type="InterPro" id="IPR002181">
    <property type="entry name" value="Fibrinogen_a/b/g_C_dom"/>
</dbReference>
<evidence type="ECO:0000313" key="4">
    <source>
        <dbReference type="RefSeq" id="XP_034104854.2"/>
    </source>
</evidence>
<dbReference type="RefSeq" id="XP_034104854.2">
    <property type="nucleotide sequence ID" value="XM_034248963.2"/>
</dbReference>
<dbReference type="SUPFAM" id="SSF56496">
    <property type="entry name" value="Fibrinogen C-terminal domain-like"/>
    <property type="match status" value="1"/>
</dbReference>
<dbReference type="InterPro" id="IPR014716">
    <property type="entry name" value="Fibrinogen_a/b/g_C_1"/>
</dbReference>
<keyword evidence="1" id="KW-0175">Coiled coil</keyword>
<dbReference type="PANTHER" id="PTHR19143">
    <property type="entry name" value="FIBRINOGEN/TENASCIN/ANGIOPOEITIN"/>
    <property type="match status" value="1"/>
</dbReference>
<dbReference type="SMART" id="SM00186">
    <property type="entry name" value="FBG"/>
    <property type="match status" value="1"/>
</dbReference>
<dbReference type="OrthoDB" id="6145874at2759"/>
<proteinExistence type="predicted"/>
<gene>
    <name evidence="4" type="primary">LOC117568361</name>
</gene>
<dbReference type="AlphaFoldDB" id="A0A6P8WRA3"/>
<evidence type="ECO:0000259" key="2">
    <source>
        <dbReference type="PROSITE" id="PS51406"/>
    </source>
</evidence>
<dbReference type="InterPro" id="IPR050373">
    <property type="entry name" value="Fibrinogen_C-term_domain"/>
</dbReference>
<dbReference type="InterPro" id="IPR036056">
    <property type="entry name" value="Fibrinogen-like_C"/>
</dbReference>
<name>A0A6P8WRA3_DROAB</name>
<sequence length="411" mass="47827">MEQQCRSYTYSVVKPMLDYLRQVSEDLMESESKDRIIKDLREKLVQQEINEALIKELRSQIDFQKRIDSILTDSNEKCKDELASKSAELDRLNVEIKKLNSSLLDKDKEIAKINISDKSELKEPKKNIQTTDNSLQFSEKLQSQIDLLKQQLFEECKMNSAEKFNKLENCEHEFKKINSSPNKKDESVANNQKTVELQTEASQNKSEIIKLNNKIPSSCIPYVQGVHEISFDDLGSFDVLCDSQLVGPGAIVIQQRVGGDEDFNRDWATYREGFGSMQSDFFLGLEKIHRLTSSRPHELYVHLVALNGTAYYAHYDDFQIANERNGYRLRLGKYNGNASTDDCLRRHRSMKFSTYDRDNDVGYNYSCALNNHSGWWFEHCYQCNLNVRNGRELKWYSIDLKEVKMLIRPKQ</sequence>
<evidence type="ECO:0000313" key="3">
    <source>
        <dbReference type="Proteomes" id="UP000515160"/>
    </source>
</evidence>
<dbReference type="Gene3D" id="3.90.215.10">
    <property type="entry name" value="Gamma Fibrinogen, chain A, domain 1"/>
    <property type="match status" value="1"/>
</dbReference>
<feature type="domain" description="Fibrinogen C-terminal" evidence="2">
    <location>
        <begin position="210"/>
        <end position="411"/>
    </location>
</feature>
<dbReference type="Pfam" id="PF00147">
    <property type="entry name" value="Fibrinogen_C"/>
    <property type="match status" value="1"/>
</dbReference>
<dbReference type="PANTHER" id="PTHR19143:SF327">
    <property type="entry name" value="FI21813P1-RELATED"/>
    <property type="match status" value="1"/>
</dbReference>
<feature type="coiled-coil region" evidence="1">
    <location>
        <begin position="75"/>
        <end position="109"/>
    </location>
</feature>
<accession>A0A6P8WRA3</accession>
<reference evidence="4" key="1">
    <citation type="submission" date="2025-08" db="UniProtKB">
        <authorList>
            <consortium name="RefSeq"/>
        </authorList>
    </citation>
    <scope>IDENTIFICATION</scope>
    <source>
        <strain evidence="4">15112-1751.03</strain>
        <tissue evidence="4">Whole Adult</tissue>
    </source>
</reference>